<feature type="compositionally biased region" description="Polar residues" evidence="1">
    <location>
        <begin position="325"/>
        <end position="340"/>
    </location>
</feature>
<organism evidence="3 4">
    <name type="scientific">Bathycoccus prasinos</name>
    <dbReference type="NCBI Taxonomy" id="41875"/>
    <lineage>
        <taxon>Eukaryota</taxon>
        <taxon>Viridiplantae</taxon>
        <taxon>Chlorophyta</taxon>
        <taxon>Mamiellophyceae</taxon>
        <taxon>Mamiellales</taxon>
        <taxon>Bathycoccaceae</taxon>
        <taxon>Bathycoccus</taxon>
    </lineage>
</organism>
<dbReference type="PANTHER" id="PTHR10174:SF208">
    <property type="entry name" value="CRAL-TRIO DOMAIN-CONTAINING PROTEIN DDB_G0278031"/>
    <property type="match status" value="1"/>
</dbReference>
<name>K8ECW2_9CHLO</name>
<dbReference type="AlphaFoldDB" id="K8ECW2"/>
<dbReference type="EMBL" id="FO082276">
    <property type="protein sequence ID" value="CCO15887.1"/>
    <property type="molecule type" value="Genomic_DNA"/>
</dbReference>
<dbReference type="GO" id="GO:0016020">
    <property type="term" value="C:membrane"/>
    <property type="evidence" value="ECO:0007669"/>
    <property type="project" value="TreeGrafter"/>
</dbReference>
<sequence>MMLRKSLEFDNRWDPRAPFSIPAFSWKFIRPDHSFSEQNSEEALQERAAKGNVVLFESEIGQKRFDFCLRMFEEERRQNPELVELVITSLLRATDCDMKTAIPRMQNYFEFYVEIFGALSFKQSLTNDSELREMVESGIVHVFENCDAKGRCMRVMQYNQIRTGLNSDALQITKMFHYVTMRTLKNYPMTQKNGFIDVCDMGGLSLENFSLRITRSNLLMSSRFLPCKVHKICLLRPLYFMKFLLRAVKPYAFPGPMAKHFLILSQDPKDLLKDPVFCRPEILPPLYGGTNTNYSWPMRVRGWTLEEEELEFSSEMGSSCRSESNLNDDNTNSSYNTGSETNNYTGFKGSSCESVGLFRRFL</sequence>
<dbReference type="RefSeq" id="XP_007514450.1">
    <property type="nucleotide sequence ID" value="XM_007514388.1"/>
</dbReference>
<dbReference type="SUPFAM" id="SSF52087">
    <property type="entry name" value="CRAL/TRIO domain"/>
    <property type="match status" value="1"/>
</dbReference>
<dbReference type="Proteomes" id="UP000198341">
    <property type="component" value="Chromosome 3"/>
</dbReference>
<evidence type="ECO:0000256" key="1">
    <source>
        <dbReference type="SAM" id="MobiDB-lite"/>
    </source>
</evidence>
<dbReference type="PANTHER" id="PTHR10174">
    <property type="entry name" value="ALPHA-TOCOPHEROL TRANSFER PROTEIN-RELATED"/>
    <property type="match status" value="1"/>
</dbReference>
<dbReference type="KEGG" id="bpg:Bathy03g04310"/>
<evidence type="ECO:0000313" key="3">
    <source>
        <dbReference type="EMBL" id="CCO15887.1"/>
    </source>
</evidence>
<dbReference type="PROSITE" id="PS50191">
    <property type="entry name" value="CRAL_TRIO"/>
    <property type="match status" value="1"/>
</dbReference>
<dbReference type="GO" id="GO:1902936">
    <property type="term" value="F:phosphatidylinositol bisphosphate binding"/>
    <property type="evidence" value="ECO:0007669"/>
    <property type="project" value="TreeGrafter"/>
</dbReference>
<dbReference type="InterPro" id="IPR036865">
    <property type="entry name" value="CRAL-TRIO_dom_sf"/>
</dbReference>
<dbReference type="InterPro" id="IPR001251">
    <property type="entry name" value="CRAL-TRIO_dom"/>
</dbReference>
<evidence type="ECO:0000259" key="2">
    <source>
        <dbReference type="PROSITE" id="PS50191"/>
    </source>
</evidence>
<dbReference type="GeneID" id="19016968"/>
<reference evidence="3 4" key="1">
    <citation type="submission" date="2011-10" db="EMBL/GenBank/DDBJ databases">
        <authorList>
            <person name="Genoscope - CEA"/>
        </authorList>
    </citation>
    <scope>NUCLEOTIDE SEQUENCE [LARGE SCALE GENOMIC DNA]</scope>
    <source>
        <strain evidence="3 4">RCC 1105</strain>
    </source>
</reference>
<proteinExistence type="predicted"/>
<gene>
    <name evidence="3" type="ORF">Bathy03g04310</name>
</gene>
<keyword evidence="4" id="KW-1185">Reference proteome</keyword>
<dbReference type="Gene3D" id="3.40.525.10">
    <property type="entry name" value="CRAL-TRIO lipid binding domain"/>
    <property type="match status" value="1"/>
</dbReference>
<evidence type="ECO:0000313" key="4">
    <source>
        <dbReference type="Proteomes" id="UP000198341"/>
    </source>
</evidence>
<feature type="region of interest" description="Disordered" evidence="1">
    <location>
        <begin position="315"/>
        <end position="340"/>
    </location>
</feature>
<feature type="domain" description="CRAL-TRIO" evidence="2">
    <location>
        <begin position="128"/>
        <end position="295"/>
    </location>
</feature>
<protein>
    <recommendedName>
        <fullName evidence="2">CRAL-TRIO domain-containing protein</fullName>
    </recommendedName>
</protein>
<feature type="compositionally biased region" description="Low complexity" evidence="1">
    <location>
        <begin position="315"/>
        <end position="324"/>
    </location>
</feature>
<dbReference type="OrthoDB" id="75724at2759"/>
<accession>K8ECW2</accession>
<dbReference type="CDD" id="cd00170">
    <property type="entry name" value="SEC14"/>
    <property type="match status" value="1"/>
</dbReference>
<dbReference type="Pfam" id="PF00650">
    <property type="entry name" value="CRAL_TRIO"/>
    <property type="match status" value="1"/>
</dbReference>